<evidence type="ECO:0000256" key="8">
    <source>
        <dbReference type="PIRSR" id="PIRSR001100-1"/>
    </source>
</evidence>
<evidence type="ECO:0000313" key="12">
    <source>
        <dbReference type="EMBL" id="KAJ3046577.1"/>
    </source>
</evidence>
<keyword evidence="7 11" id="KW-0624">Polysaccharide degradation</keyword>
<feature type="binding site" evidence="9">
    <location>
        <position position="98"/>
    </location>
    <ligand>
        <name>substrate</name>
    </ligand>
</feature>
<keyword evidence="4" id="KW-1015">Disulfide bond</keyword>
<feature type="active site" description="Proton donor" evidence="8 10">
    <location>
        <position position="189"/>
    </location>
</feature>
<evidence type="ECO:0000256" key="11">
    <source>
        <dbReference type="RuleBase" id="RU361186"/>
    </source>
</evidence>
<accession>A0AAD5X189</accession>
<feature type="binding site" evidence="9">
    <location>
        <position position="273"/>
    </location>
    <ligand>
        <name>substrate</name>
    </ligand>
</feature>
<keyword evidence="13" id="KW-1185">Reference proteome</keyword>
<proteinExistence type="inferred from homology"/>
<dbReference type="EMBL" id="JADGJD010001138">
    <property type="protein sequence ID" value="KAJ3046577.1"/>
    <property type="molecule type" value="Genomic_DNA"/>
</dbReference>
<feature type="binding site" evidence="9">
    <location>
        <position position="363"/>
    </location>
    <ligand>
        <name>substrate</name>
    </ligand>
</feature>
<keyword evidence="2 11" id="KW-0378">Hydrolase</keyword>
<dbReference type="PANTHER" id="PTHR34876">
    <property type="match status" value="1"/>
</dbReference>
<sequence length="420" mass="46009">MKTTTIVAALTALLATADAQYVKPPKTTTTKTTTTTVAPAPTSFPKPYQGNPWVNAEQFINPKFPADVRKAANKLQAAGFPNLAEKAMESAKYSTFIWLDNIASIEEKLIPSLAKAEKDRKKIFGGKKLLVPIIIYNLPERDCSAMASAGELFLNQDGHRKYREEYIDVIKRHIAKYPNLRFALIIEPDSLPNIATNMAVPKCAGAQDAYISGIAYAIRAFQANNIAIYLDIGHGNWLNWGEESRLNGIAPYVNATRLAAPATYRGFASGVSNYRPLWDPTGAGRDETTFATEMGKVAEEAGLPSKWIIDTSRNGVYPPHEGYLEHGGWCNVRGAGMGPRPGLFSNSSLPNIDALVWAKTPGESDGTADRSAERFDENCVGPQAMLNAPEAGAWFQEQFVMLVRNANPPLTDSPEYSWDY</sequence>
<name>A0AAD5X189_9FUNG</name>
<feature type="binding site" evidence="9">
    <location>
        <position position="359"/>
    </location>
    <ligand>
        <name>substrate</name>
    </ligand>
</feature>
<dbReference type="SUPFAM" id="SSF51989">
    <property type="entry name" value="Glycosyl hydrolases family 6, cellulases"/>
    <property type="match status" value="1"/>
</dbReference>
<dbReference type="InterPro" id="IPR001524">
    <property type="entry name" value="Glyco_hydro_6_CS"/>
</dbReference>
<keyword evidence="5 11" id="KW-0119">Carbohydrate metabolism</keyword>
<keyword evidence="6 11" id="KW-0326">Glycosidase</keyword>
<evidence type="ECO:0000256" key="7">
    <source>
        <dbReference type="ARBA" id="ARBA00023326"/>
    </source>
</evidence>
<feature type="binding site" evidence="9">
    <location>
        <position position="237"/>
    </location>
    <ligand>
        <name>substrate</name>
    </ligand>
</feature>
<dbReference type="PANTHER" id="PTHR34876:SF4">
    <property type="entry name" value="1,4-BETA-D-GLUCAN CELLOBIOHYDROLASE C-RELATED"/>
    <property type="match status" value="1"/>
</dbReference>
<evidence type="ECO:0000256" key="2">
    <source>
        <dbReference type="ARBA" id="ARBA00022801"/>
    </source>
</evidence>
<reference evidence="12" key="1">
    <citation type="submission" date="2020-05" db="EMBL/GenBank/DDBJ databases">
        <title>Phylogenomic resolution of chytrid fungi.</title>
        <authorList>
            <person name="Stajich J.E."/>
            <person name="Amses K."/>
            <person name="Simmons R."/>
            <person name="Seto K."/>
            <person name="Myers J."/>
            <person name="Bonds A."/>
            <person name="Quandt C.A."/>
            <person name="Barry K."/>
            <person name="Liu P."/>
            <person name="Grigoriev I."/>
            <person name="Longcore J.E."/>
            <person name="James T.Y."/>
        </authorList>
    </citation>
    <scope>NUCLEOTIDE SEQUENCE</scope>
    <source>
        <strain evidence="12">JEL0318</strain>
    </source>
</reference>
<dbReference type="GO" id="GO:0004553">
    <property type="term" value="F:hydrolase activity, hydrolyzing O-glycosyl compounds"/>
    <property type="evidence" value="ECO:0007669"/>
    <property type="project" value="InterPro"/>
</dbReference>
<keyword evidence="3 11" id="KW-0136">Cellulose degradation</keyword>
<feature type="signal peptide" evidence="11">
    <location>
        <begin position="1"/>
        <end position="19"/>
    </location>
</feature>
<gene>
    <name evidence="12" type="ORF">HK097_000725</name>
</gene>
<evidence type="ECO:0000256" key="4">
    <source>
        <dbReference type="ARBA" id="ARBA00023157"/>
    </source>
</evidence>
<organism evidence="12 13">
    <name type="scientific">Rhizophlyctis rosea</name>
    <dbReference type="NCBI Taxonomy" id="64517"/>
    <lineage>
        <taxon>Eukaryota</taxon>
        <taxon>Fungi</taxon>
        <taxon>Fungi incertae sedis</taxon>
        <taxon>Chytridiomycota</taxon>
        <taxon>Chytridiomycota incertae sedis</taxon>
        <taxon>Chytridiomycetes</taxon>
        <taxon>Rhizophlyctidales</taxon>
        <taxon>Rhizophlyctidaceae</taxon>
        <taxon>Rhizophlyctis</taxon>
    </lineage>
</organism>
<keyword evidence="1 11" id="KW-0732">Signal</keyword>
<evidence type="ECO:0000313" key="13">
    <source>
        <dbReference type="Proteomes" id="UP001212841"/>
    </source>
</evidence>
<feature type="binding site" evidence="9">
    <location>
        <position position="100"/>
    </location>
    <ligand>
        <name>substrate</name>
    </ligand>
</feature>
<dbReference type="AlphaFoldDB" id="A0AAD5X189"/>
<dbReference type="PROSITE" id="PS00656">
    <property type="entry name" value="GLYCOSYL_HYDROL_F6_2"/>
    <property type="match status" value="1"/>
</dbReference>
<dbReference type="InterPro" id="IPR016288">
    <property type="entry name" value="Beta_cellobiohydrolase"/>
</dbReference>
<dbReference type="Gene3D" id="3.20.20.40">
    <property type="entry name" value="1, 4-beta cellobiohydrolase"/>
    <property type="match status" value="1"/>
</dbReference>
<feature type="binding site" evidence="9">
    <location>
        <position position="234"/>
    </location>
    <ligand>
        <name>substrate</name>
    </ligand>
</feature>
<evidence type="ECO:0000256" key="9">
    <source>
        <dbReference type="PIRSR" id="PIRSR001100-2"/>
    </source>
</evidence>
<dbReference type="EC" id="3.2.1.-" evidence="11"/>
<evidence type="ECO:0000256" key="3">
    <source>
        <dbReference type="ARBA" id="ARBA00023001"/>
    </source>
</evidence>
<dbReference type="InterPro" id="IPR036434">
    <property type="entry name" value="Beta_cellobiohydrolase_sf"/>
</dbReference>
<dbReference type="PRINTS" id="PR00733">
    <property type="entry name" value="GLHYDRLASE6"/>
</dbReference>
<comment type="similarity">
    <text evidence="11">Belongs to the glycosyl hydrolase family 6.</text>
</comment>
<comment type="caution">
    <text evidence="12">The sequence shown here is derived from an EMBL/GenBank/DDBJ whole genome shotgun (WGS) entry which is preliminary data.</text>
</comment>
<evidence type="ECO:0000256" key="5">
    <source>
        <dbReference type="ARBA" id="ARBA00023277"/>
    </source>
</evidence>
<evidence type="ECO:0000256" key="1">
    <source>
        <dbReference type="ARBA" id="ARBA00022729"/>
    </source>
</evidence>
<feature type="active site" description="Proton acceptor" evidence="8">
    <location>
        <position position="365"/>
    </location>
</feature>
<dbReference type="Pfam" id="PF01341">
    <property type="entry name" value="Glyco_hydro_6"/>
    <property type="match status" value="1"/>
</dbReference>
<dbReference type="Proteomes" id="UP001212841">
    <property type="component" value="Unassembled WGS sequence"/>
</dbReference>
<evidence type="ECO:0000256" key="6">
    <source>
        <dbReference type="ARBA" id="ARBA00023295"/>
    </source>
</evidence>
<evidence type="ECO:0000256" key="10">
    <source>
        <dbReference type="PROSITE-ProRule" id="PRU10057"/>
    </source>
</evidence>
<protein>
    <recommendedName>
        <fullName evidence="11">Glucanase</fullName>
        <ecNumber evidence="11">3.2.1.-</ecNumber>
    </recommendedName>
</protein>
<dbReference type="PIRSF" id="PIRSF001100">
    <property type="entry name" value="Beta_cellobiohydrolase"/>
    <property type="match status" value="1"/>
</dbReference>
<feature type="binding site" evidence="9">
    <location>
        <position position="329"/>
    </location>
    <ligand>
        <name>substrate</name>
    </ligand>
</feature>
<feature type="chain" id="PRO_5041783213" description="Glucanase" evidence="11">
    <location>
        <begin position="20"/>
        <end position="420"/>
    </location>
</feature>
<dbReference type="GO" id="GO:0030245">
    <property type="term" value="P:cellulose catabolic process"/>
    <property type="evidence" value="ECO:0007669"/>
    <property type="project" value="UniProtKB-KW"/>
</dbReference>